<proteinExistence type="inferred from homology"/>
<dbReference type="EC" id="2.4.1.257" evidence="7"/>
<comment type="function">
    <text evidence="7">Mannosylates Man(2)GlcNAc(2)-dolichol diphosphate and Man(1)GlcNAc(2)-dolichol diphosphate to form Man(3)GlcNAc(2)-dolichol diphosphate.</text>
</comment>
<comment type="caution">
    <text evidence="9">The sequence shown here is derived from an EMBL/GenBank/DDBJ whole genome shotgun (WGS) entry which is preliminary data.</text>
</comment>
<dbReference type="AlphaFoldDB" id="A0A830DE86"/>
<keyword evidence="2 7" id="KW-0808">Transferase</keyword>
<gene>
    <name evidence="9" type="ORF">PHJA_002773400</name>
</gene>
<evidence type="ECO:0000256" key="2">
    <source>
        <dbReference type="ARBA" id="ARBA00022679"/>
    </source>
</evidence>
<dbReference type="UniPathway" id="UPA00378"/>
<dbReference type="Pfam" id="PF13439">
    <property type="entry name" value="Glyco_transf_4"/>
    <property type="match status" value="1"/>
</dbReference>
<keyword evidence="6 7" id="KW-0472">Membrane</keyword>
<keyword evidence="10" id="KW-1185">Reference proteome</keyword>
<evidence type="ECO:0000256" key="3">
    <source>
        <dbReference type="ARBA" id="ARBA00022692"/>
    </source>
</evidence>
<dbReference type="GO" id="GO:0004378">
    <property type="term" value="F:GDP-Man:Man(1)GlcNAc(2)-PP-Dol alpha-1,3-mannosyltransferase activity"/>
    <property type="evidence" value="ECO:0007669"/>
    <property type="project" value="UniProtKB-UniRule"/>
</dbReference>
<evidence type="ECO:0000256" key="6">
    <source>
        <dbReference type="ARBA" id="ARBA00023136"/>
    </source>
</evidence>
<comment type="catalytic activity">
    <reaction evidence="7">
        <text>a beta-D-Man-(1-&gt;4)-beta-D-GlcNAc-(1-&gt;4)-alpha-D-GlcNAc-diphospho-di-trans,poly-cis-dolichol + GDP-alpha-D-mannose = an alpha-D-Man-(1-&gt;3)-beta-D-Man-(1-&gt;4)-beta-D-GlcNAc-(1-&gt;4)-alpha-D-GlcNAc-diphospho-di-trans,poly-cis-dolichol + GDP + H(+)</text>
        <dbReference type="Rhea" id="RHEA:29515"/>
        <dbReference type="Rhea" id="RHEA-COMP:19511"/>
        <dbReference type="Rhea" id="RHEA-COMP:19513"/>
        <dbReference type="ChEBI" id="CHEBI:15378"/>
        <dbReference type="ChEBI" id="CHEBI:57527"/>
        <dbReference type="ChEBI" id="CHEBI:58189"/>
        <dbReference type="ChEBI" id="CHEBI:58472"/>
        <dbReference type="ChEBI" id="CHEBI:132510"/>
        <dbReference type="EC" id="2.4.1.132"/>
    </reaction>
    <physiologicalReaction direction="left-to-right" evidence="7">
        <dbReference type="Rhea" id="RHEA:29516"/>
    </physiologicalReaction>
</comment>
<accession>A0A830DE86</accession>
<keyword evidence="3 7" id="KW-0812">Transmembrane</keyword>
<sequence>MERKDRSKLNIAIIHPDLGIGGAERLIVDAAVELSSKGHNIHIFTSQHDKTRCFEETVSGTFPVTVYGAFLPRHIFYRLHAVCAYLRCIFVALCVLFLYPSFDIVIADQVSVVIPLMKMKRLLKVMFYCHFPDVLLSQRTTFLRRIYRTPIDFLEEITTGMADLILVNSKFTASTFAKTFTHLNSQGVRPAVLYPAVNVDQFDEPNATKLSFLSINRFDRKKNIK</sequence>
<reference evidence="9" key="1">
    <citation type="submission" date="2020-07" db="EMBL/GenBank/DDBJ databases">
        <title>Ethylene signaling mediates host invasion by parasitic plants.</title>
        <authorList>
            <person name="Yoshida S."/>
        </authorList>
    </citation>
    <scope>NUCLEOTIDE SEQUENCE</scope>
    <source>
        <strain evidence="9">Okayama</strain>
    </source>
</reference>
<dbReference type="EC" id="2.4.1.132" evidence="7"/>
<name>A0A830DE86_9LAMI</name>
<keyword evidence="5 7" id="KW-1133">Transmembrane helix</keyword>
<comment type="similarity">
    <text evidence="7">Belongs to the glycosyltransferase group 1 family.</text>
</comment>
<protein>
    <recommendedName>
        <fullName evidence="7">Alpha-1,3/1,6-mannosyltransferase ALG2</fullName>
        <ecNumber evidence="7">2.4.1.132</ecNumber>
        <ecNumber evidence="7">2.4.1.257</ecNumber>
    </recommendedName>
    <alternativeName>
        <fullName evidence="7">GDP-Man:Man(1)GlcNAc(2)-PP-Dol alpha-1,3-mannosyltransferase</fullName>
    </alternativeName>
</protein>
<comment type="catalytic activity">
    <reaction evidence="7">
        <text>an alpha-D-Man-(1-&gt;3)-beta-D-Man-(1-&gt;4)-beta-D-GlcNAc-(1-&gt;4)-alpha-D-GlcNAc-diphospho-di-trans,poly-cis-dolichol + GDP-alpha-D-mannose = an alpha-D-Man-(1-&gt;3)-[alpha-D-Man-(1-&gt;6)]-beta-D-Man-(1-&gt;4)-beta-D-GlcNAc-(1-&gt;4)-alpha-D-GlcNAc-diphospho-di-trans,poly-cis-dolichol + GDP + H(+)</text>
        <dbReference type="Rhea" id="RHEA:29519"/>
        <dbReference type="Rhea" id="RHEA-COMP:19513"/>
        <dbReference type="Rhea" id="RHEA-COMP:19515"/>
        <dbReference type="ChEBI" id="CHEBI:15378"/>
        <dbReference type="ChEBI" id="CHEBI:57527"/>
        <dbReference type="ChEBI" id="CHEBI:58189"/>
        <dbReference type="ChEBI" id="CHEBI:132510"/>
        <dbReference type="ChEBI" id="CHEBI:132511"/>
        <dbReference type="EC" id="2.4.1.257"/>
    </reaction>
    <physiologicalReaction direction="left-to-right" evidence="7">
        <dbReference type="Rhea" id="RHEA:29520"/>
    </physiologicalReaction>
</comment>
<dbReference type="PANTHER" id="PTHR45918:SF1">
    <property type="entry name" value="ALPHA-1,3_1,6-MANNOSYLTRANSFERASE ALG2"/>
    <property type="match status" value="1"/>
</dbReference>
<dbReference type="FunFam" id="3.40.50.2000:FF:000132">
    <property type="entry name" value="alpha-1,3/1,6-mannosyltransferase ALG2"/>
    <property type="match status" value="1"/>
</dbReference>
<evidence type="ECO:0000313" key="9">
    <source>
        <dbReference type="EMBL" id="GFQ06294.1"/>
    </source>
</evidence>
<dbReference type="InterPro" id="IPR028098">
    <property type="entry name" value="Glyco_trans_4-like_N"/>
</dbReference>
<dbReference type="PANTHER" id="PTHR45918">
    <property type="entry name" value="ALPHA-1,3/1,6-MANNOSYLTRANSFERASE ALG2"/>
    <property type="match status" value="1"/>
</dbReference>
<dbReference type="EMBL" id="BMAC01001203">
    <property type="protein sequence ID" value="GFQ06294.1"/>
    <property type="molecule type" value="Genomic_DNA"/>
</dbReference>
<evidence type="ECO:0000256" key="5">
    <source>
        <dbReference type="ARBA" id="ARBA00022989"/>
    </source>
</evidence>
<evidence type="ECO:0000256" key="4">
    <source>
        <dbReference type="ARBA" id="ARBA00022824"/>
    </source>
</evidence>
<organism evidence="9 10">
    <name type="scientific">Phtheirospermum japonicum</name>
    <dbReference type="NCBI Taxonomy" id="374723"/>
    <lineage>
        <taxon>Eukaryota</taxon>
        <taxon>Viridiplantae</taxon>
        <taxon>Streptophyta</taxon>
        <taxon>Embryophyta</taxon>
        <taxon>Tracheophyta</taxon>
        <taxon>Spermatophyta</taxon>
        <taxon>Magnoliopsida</taxon>
        <taxon>eudicotyledons</taxon>
        <taxon>Gunneridae</taxon>
        <taxon>Pentapetalae</taxon>
        <taxon>asterids</taxon>
        <taxon>lamiids</taxon>
        <taxon>Lamiales</taxon>
        <taxon>Orobanchaceae</taxon>
        <taxon>Orobanchaceae incertae sedis</taxon>
        <taxon>Phtheirospermum</taxon>
    </lineage>
</organism>
<comment type="subcellular location">
    <subcellularLocation>
        <location evidence="7">Endoplasmic reticulum membrane</location>
        <topology evidence="7">Single-pass membrane protein</topology>
    </subcellularLocation>
</comment>
<dbReference type="Proteomes" id="UP000653305">
    <property type="component" value="Unassembled WGS sequence"/>
</dbReference>
<feature type="domain" description="Glycosyltransferase subfamily 4-like N-terminal" evidence="8">
    <location>
        <begin position="20"/>
        <end position="200"/>
    </location>
</feature>
<keyword evidence="7 9" id="KW-0328">Glycosyltransferase</keyword>
<dbReference type="GO" id="GO:0005789">
    <property type="term" value="C:endoplasmic reticulum membrane"/>
    <property type="evidence" value="ECO:0007669"/>
    <property type="project" value="UniProtKB-SubCell"/>
</dbReference>
<dbReference type="SUPFAM" id="SSF53756">
    <property type="entry name" value="UDP-Glycosyltransferase/glycogen phosphorylase"/>
    <property type="match status" value="1"/>
</dbReference>
<dbReference type="InterPro" id="IPR027054">
    <property type="entry name" value="ALG2"/>
</dbReference>
<dbReference type="GO" id="GO:0102704">
    <property type="term" value="F:GDP-Man:Man(2)GlcNAc(2)-PP-Dol alpha-1,6-mannosyltransferase activity"/>
    <property type="evidence" value="ECO:0007669"/>
    <property type="project" value="UniProtKB-UniRule"/>
</dbReference>
<comment type="pathway">
    <text evidence="1 7">Protein modification; protein glycosylation.</text>
</comment>
<dbReference type="Gene3D" id="3.40.50.2000">
    <property type="entry name" value="Glycogen Phosphorylase B"/>
    <property type="match status" value="1"/>
</dbReference>
<evidence type="ECO:0000313" key="10">
    <source>
        <dbReference type="Proteomes" id="UP000653305"/>
    </source>
</evidence>
<keyword evidence="4" id="KW-0256">Endoplasmic reticulum</keyword>
<dbReference type="OrthoDB" id="448893at2759"/>
<evidence type="ECO:0000256" key="1">
    <source>
        <dbReference type="ARBA" id="ARBA00004922"/>
    </source>
</evidence>
<feature type="transmembrane region" description="Helical" evidence="7">
    <location>
        <begin position="79"/>
        <end position="99"/>
    </location>
</feature>
<evidence type="ECO:0000259" key="8">
    <source>
        <dbReference type="Pfam" id="PF13439"/>
    </source>
</evidence>
<evidence type="ECO:0000256" key="7">
    <source>
        <dbReference type="RuleBase" id="RU367136"/>
    </source>
</evidence>